<feature type="chain" id="PRO_5016797093" evidence="1">
    <location>
        <begin position="21"/>
        <end position="204"/>
    </location>
</feature>
<keyword evidence="1" id="KW-0732">Signal</keyword>
<feature type="signal peptide" evidence="1">
    <location>
        <begin position="1"/>
        <end position="20"/>
    </location>
</feature>
<name>A0A380WLF1_AMIAI</name>
<evidence type="ECO:0000313" key="3">
    <source>
        <dbReference type="Proteomes" id="UP000254701"/>
    </source>
</evidence>
<reference evidence="2 3" key="1">
    <citation type="submission" date="2018-06" db="EMBL/GenBank/DDBJ databases">
        <authorList>
            <consortium name="Pathogen Informatics"/>
            <person name="Doyle S."/>
        </authorList>
    </citation>
    <scope>NUCLEOTIDE SEQUENCE [LARGE SCALE GENOMIC DNA]</scope>
    <source>
        <strain evidence="2 3">NCTC10684</strain>
    </source>
</reference>
<keyword evidence="2" id="KW-0645">Protease</keyword>
<dbReference type="Proteomes" id="UP000254701">
    <property type="component" value="Unassembled WGS sequence"/>
</dbReference>
<accession>A0A380WLF1</accession>
<dbReference type="OrthoDB" id="7888967at2"/>
<sequence>MKQLFLAALLAGGICLPVQAATVSKSYSYFTITGKTLDEIEQQLMTRGPEVKSTGGRHPGATQMEFTSRIGYAEVKGGCAIVSAQVTVKAKVILPRWRQNGKAAQDVKLIWNTLSSDIKRHEESHVVIAKNHARELEQALKAIGKQKSCDIAATKAKATSNRILNAHDRAQEEFDRIEGINFESRIVRLLRYRLERIDAGKLKN</sequence>
<dbReference type="PIRSF" id="PIRSF010521">
    <property type="entry name" value="DUF922_bac"/>
    <property type="match status" value="1"/>
</dbReference>
<dbReference type="RefSeq" id="WP_115731819.1">
    <property type="nucleotide sequence ID" value="NZ_BAAAVY010000002.1"/>
</dbReference>
<proteinExistence type="predicted"/>
<dbReference type="AlphaFoldDB" id="A0A380WLF1"/>
<keyword evidence="2" id="KW-0378">Hydrolase</keyword>
<dbReference type="GO" id="GO:0008233">
    <property type="term" value="F:peptidase activity"/>
    <property type="evidence" value="ECO:0007669"/>
    <property type="project" value="UniProtKB-KW"/>
</dbReference>
<dbReference type="Pfam" id="PF06037">
    <property type="entry name" value="DUF922"/>
    <property type="match status" value="1"/>
</dbReference>
<dbReference type="GO" id="GO:0006508">
    <property type="term" value="P:proteolysis"/>
    <property type="evidence" value="ECO:0007669"/>
    <property type="project" value="UniProtKB-KW"/>
</dbReference>
<organism evidence="2 3">
    <name type="scientific">Aminobacter aminovorans</name>
    <name type="common">Chelatobacter heintzii</name>
    <dbReference type="NCBI Taxonomy" id="83263"/>
    <lineage>
        <taxon>Bacteria</taxon>
        <taxon>Pseudomonadati</taxon>
        <taxon>Pseudomonadota</taxon>
        <taxon>Alphaproteobacteria</taxon>
        <taxon>Hyphomicrobiales</taxon>
        <taxon>Phyllobacteriaceae</taxon>
        <taxon>Aminobacter</taxon>
    </lineage>
</organism>
<protein>
    <submittedName>
        <fullName evidence="2">Predicted secreted Zn-dependent protease</fullName>
    </submittedName>
</protein>
<gene>
    <name evidence="2" type="ORF">NCTC10684_02942</name>
</gene>
<evidence type="ECO:0000256" key="1">
    <source>
        <dbReference type="SAM" id="SignalP"/>
    </source>
</evidence>
<dbReference type="InterPro" id="IPR010321">
    <property type="entry name" value="DUF922"/>
</dbReference>
<dbReference type="EMBL" id="UFSM01000001">
    <property type="protein sequence ID" value="SUU89700.1"/>
    <property type="molecule type" value="Genomic_DNA"/>
</dbReference>
<evidence type="ECO:0000313" key="2">
    <source>
        <dbReference type="EMBL" id="SUU89700.1"/>
    </source>
</evidence>